<dbReference type="PANTHER" id="PTHR13794:SF58">
    <property type="entry name" value="MITOCHONDRIAL ENOLASE SUPERFAMILY MEMBER 1"/>
    <property type="match status" value="1"/>
</dbReference>
<dbReference type="SUPFAM" id="SSF54826">
    <property type="entry name" value="Enolase N-terminal domain-like"/>
    <property type="match status" value="1"/>
</dbReference>
<dbReference type="Gene3D" id="3.30.390.10">
    <property type="entry name" value="Enolase-like, N-terminal domain"/>
    <property type="match status" value="1"/>
</dbReference>
<reference evidence="5" key="1">
    <citation type="submission" date="2022-11" db="UniProtKB">
        <authorList>
            <consortium name="WormBaseParasite"/>
        </authorList>
    </citation>
    <scope>IDENTIFICATION</scope>
</reference>
<evidence type="ECO:0000313" key="4">
    <source>
        <dbReference type="Proteomes" id="UP000887565"/>
    </source>
</evidence>
<evidence type="ECO:0000256" key="3">
    <source>
        <dbReference type="ARBA" id="ARBA00022842"/>
    </source>
</evidence>
<sequence length="79" mass="9037">VSAVNSICPLVKNRNLVSILTDFRRFYREFTNESQLRWLGPEKGVVQLAVAAVLNGIWDLWAKVEEKVATGVKYYVPNR</sequence>
<dbReference type="GO" id="GO:0016052">
    <property type="term" value="P:carbohydrate catabolic process"/>
    <property type="evidence" value="ECO:0007669"/>
    <property type="project" value="TreeGrafter"/>
</dbReference>
<name>A0A915KVV7_ROMCU</name>
<accession>A0A915KVV7</accession>
<evidence type="ECO:0000256" key="2">
    <source>
        <dbReference type="ARBA" id="ARBA00022723"/>
    </source>
</evidence>
<keyword evidence="3" id="KW-0460">Magnesium</keyword>
<dbReference type="InterPro" id="IPR029017">
    <property type="entry name" value="Enolase-like_N"/>
</dbReference>
<evidence type="ECO:0000313" key="5">
    <source>
        <dbReference type="WBParaSite" id="nRc.2.0.1.t43067-RA"/>
    </source>
</evidence>
<dbReference type="InterPro" id="IPR046945">
    <property type="entry name" value="RHMD-like"/>
</dbReference>
<dbReference type="PANTHER" id="PTHR13794">
    <property type="entry name" value="ENOLASE SUPERFAMILY, MANDELATE RACEMASE"/>
    <property type="match status" value="1"/>
</dbReference>
<proteinExistence type="predicted"/>
<dbReference type="AlphaFoldDB" id="A0A915KVV7"/>
<keyword evidence="2" id="KW-0479">Metal-binding</keyword>
<dbReference type="Proteomes" id="UP000887565">
    <property type="component" value="Unplaced"/>
</dbReference>
<dbReference type="GO" id="GO:0016836">
    <property type="term" value="F:hydro-lyase activity"/>
    <property type="evidence" value="ECO:0007669"/>
    <property type="project" value="TreeGrafter"/>
</dbReference>
<keyword evidence="4" id="KW-1185">Reference proteome</keyword>
<comment type="cofactor">
    <cofactor evidence="1">
        <name>Mg(2+)</name>
        <dbReference type="ChEBI" id="CHEBI:18420"/>
    </cofactor>
</comment>
<dbReference type="WBParaSite" id="nRc.2.0.1.t43067-RA">
    <property type="protein sequence ID" value="nRc.2.0.1.t43067-RA"/>
    <property type="gene ID" value="nRc.2.0.1.g43067"/>
</dbReference>
<evidence type="ECO:0000256" key="1">
    <source>
        <dbReference type="ARBA" id="ARBA00001946"/>
    </source>
</evidence>
<protein>
    <submittedName>
        <fullName evidence="5">Uncharacterized protein</fullName>
    </submittedName>
</protein>
<organism evidence="4 5">
    <name type="scientific">Romanomermis culicivorax</name>
    <name type="common">Nematode worm</name>
    <dbReference type="NCBI Taxonomy" id="13658"/>
    <lineage>
        <taxon>Eukaryota</taxon>
        <taxon>Metazoa</taxon>
        <taxon>Ecdysozoa</taxon>
        <taxon>Nematoda</taxon>
        <taxon>Enoplea</taxon>
        <taxon>Dorylaimia</taxon>
        <taxon>Mermithida</taxon>
        <taxon>Mermithoidea</taxon>
        <taxon>Mermithidae</taxon>
        <taxon>Romanomermis</taxon>
    </lineage>
</organism>
<dbReference type="GO" id="GO:0000287">
    <property type="term" value="F:magnesium ion binding"/>
    <property type="evidence" value="ECO:0007669"/>
    <property type="project" value="TreeGrafter"/>
</dbReference>